<organism evidence="1 2">
    <name type="scientific">Nephila pilipes</name>
    <name type="common">Giant wood spider</name>
    <name type="synonym">Nephila maculata</name>
    <dbReference type="NCBI Taxonomy" id="299642"/>
    <lineage>
        <taxon>Eukaryota</taxon>
        <taxon>Metazoa</taxon>
        <taxon>Ecdysozoa</taxon>
        <taxon>Arthropoda</taxon>
        <taxon>Chelicerata</taxon>
        <taxon>Arachnida</taxon>
        <taxon>Araneae</taxon>
        <taxon>Araneomorphae</taxon>
        <taxon>Entelegynae</taxon>
        <taxon>Araneoidea</taxon>
        <taxon>Nephilidae</taxon>
        <taxon>Nephila</taxon>
    </lineage>
</organism>
<keyword evidence="2" id="KW-1185">Reference proteome</keyword>
<dbReference type="EMBL" id="BMAW01097542">
    <property type="protein sequence ID" value="GFS80316.1"/>
    <property type="molecule type" value="Genomic_DNA"/>
</dbReference>
<evidence type="ECO:0000313" key="2">
    <source>
        <dbReference type="Proteomes" id="UP000887013"/>
    </source>
</evidence>
<comment type="caution">
    <text evidence="1">The sequence shown here is derived from an EMBL/GenBank/DDBJ whole genome shotgun (WGS) entry which is preliminary data.</text>
</comment>
<dbReference type="Proteomes" id="UP000887013">
    <property type="component" value="Unassembled WGS sequence"/>
</dbReference>
<sequence>MKRALPFRRRYQQITFHKLYYRNPISDSEKSLLLTRLRRALANNRFCTPCRFNKERIKDSVYIKTDEAEIFLRCGSFPEYHFRAEVG</sequence>
<reference evidence="1" key="1">
    <citation type="submission" date="2020-08" db="EMBL/GenBank/DDBJ databases">
        <title>Multicomponent nature underlies the extraordinary mechanical properties of spider dragline silk.</title>
        <authorList>
            <person name="Kono N."/>
            <person name="Nakamura H."/>
            <person name="Mori M."/>
            <person name="Yoshida Y."/>
            <person name="Ohtoshi R."/>
            <person name="Malay A.D."/>
            <person name="Moran D.A.P."/>
            <person name="Tomita M."/>
            <person name="Numata K."/>
            <person name="Arakawa K."/>
        </authorList>
    </citation>
    <scope>NUCLEOTIDE SEQUENCE</scope>
</reference>
<gene>
    <name evidence="1" type="ORF">NPIL_491071</name>
</gene>
<name>A0A8X6MVS7_NEPPI</name>
<evidence type="ECO:0000313" key="1">
    <source>
        <dbReference type="EMBL" id="GFS80316.1"/>
    </source>
</evidence>
<proteinExistence type="predicted"/>
<accession>A0A8X6MVS7</accession>
<protein>
    <submittedName>
        <fullName evidence="1">Uncharacterized protein</fullName>
    </submittedName>
</protein>
<dbReference type="AlphaFoldDB" id="A0A8X6MVS7"/>